<accession>A0ABQ2NAL8</accession>
<reference evidence="3" key="1">
    <citation type="journal article" date="2019" name="Int. J. Syst. Evol. Microbiol.">
        <title>The Global Catalogue of Microorganisms (GCM) 10K type strain sequencing project: providing services to taxonomists for standard genome sequencing and annotation.</title>
        <authorList>
            <consortium name="The Broad Institute Genomics Platform"/>
            <consortium name="The Broad Institute Genome Sequencing Center for Infectious Disease"/>
            <person name="Wu L."/>
            <person name="Ma J."/>
        </authorList>
    </citation>
    <scope>NUCLEOTIDE SEQUENCE [LARGE SCALE GENOMIC DNA]</scope>
    <source>
        <strain evidence="3">CGMCC 4.7371</strain>
    </source>
</reference>
<dbReference type="Proteomes" id="UP000655410">
    <property type="component" value="Unassembled WGS sequence"/>
</dbReference>
<dbReference type="EMBL" id="BMNI01000005">
    <property type="protein sequence ID" value="GGO90741.1"/>
    <property type="molecule type" value="Genomic_DNA"/>
</dbReference>
<dbReference type="NCBIfam" id="TIGR03816">
    <property type="entry name" value="tadE_like_DECH"/>
    <property type="match status" value="1"/>
</dbReference>
<keyword evidence="1" id="KW-0472">Membrane</keyword>
<evidence type="ECO:0000256" key="1">
    <source>
        <dbReference type="SAM" id="Phobius"/>
    </source>
</evidence>
<evidence type="ECO:0000313" key="2">
    <source>
        <dbReference type="EMBL" id="GGO90741.1"/>
    </source>
</evidence>
<comment type="caution">
    <text evidence="2">The sequence shown here is derived from an EMBL/GenBank/DDBJ whole genome shotgun (WGS) entry which is preliminary data.</text>
</comment>
<keyword evidence="1" id="KW-1133">Transmembrane helix</keyword>
<keyword evidence="1" id="KW-0812">Transmembrane</keyword>
<evidence type="ECO:0000313" key="3">
    <source>
        <dbReference type="Proteomes" id="UP000655410"/>
    </source>
</evidence>
<evidence type="ECO:0008006" key="4">
    <source>
        <dbReference type="Google" id="ProtNLM"/>
    </source>
</evidence>
<name>A0ABQ2NAL8_9ACTN</name>
<gene>
    <name evidence="2" type="ORF">GCM10011584_23230</name>
</gene>
<organism evidence="2 3">
    <name type="scientific">Nocardioides phosphati</name>
    <dbReference type="NCBI Taxonomy" id="1867775"/>
    <lineage>
        <taxon>Bacteria</taxon>
        <taxon>Bacillati</taxon>
        <taxon>Actinomycetota</taxon>
        <taxon>Actinomycetes</taxon>
        <taxon>Propionibacteriales</taxon>
        <taxon>Nocardioidaceae</taxon>
        <taxon>Nocardioides</taxon>
    </lineage>
</organism>
<dbReference type="InterPro" id="IPR021202">
    <property type="entry name" value="Rv3654c-like"/>
</dbReference>
<dbReference type="RefSeq" id="WP_188784178.1">
    <property type="nucleotide sequence ID" value="NZ_BMNI01000005.1"/>
</dbReference>
<feature type="transmembrane region" description="Helical" evidence="1">
    <location>
        <begin position="20"/>
        <end position="43"/>
    </location>
</feature>
<protein>
    <recommendedName>
        <fullName evidence="4">Helicase/secretion neighborhood TadE-like protein</fullName>
    </recommendedName>
</protein>
<proteinExistence type="predicted"/>
<sequence length="120" mass="11523">MTGRRPGSGRDERGTATVAVLSLIGVVLLVAAAAAAVLGAAVAHRQAQAAADLAALSGAAAAEQGDDACGAAADVARANGGDLADCHLEGDDVLVSVTVDVPGGLAVVGEVRARARAGRS</sequence>
<keyword evidence="3" id="KW-1185">Reference proteome</keyword>